<dbReference type="PROSITE" id="PS51257">
    <property type="entry name" value="PROKAR_LIPOPROTEIN"/>
    <property type="match status" value="1"/>
</dbReference>
<protein>
    <submittedName>
        <fullName evidence="2">Uncharacterized protein</fullName>
    </submittedName>
</protein>
<dbReference type="Proteomes" id="UP000247346">
    <property type="component" value="Unassembled WGS sequence"/>
</dbReference>
<keyword evidence="1" id="KW-0472">Membrane</keyword>
<keyword evidence="1" id="KW-1133">Transmembrane helix</keyword>
<evidence type="ECO:0000313" key="2">
    <source>
        <dbReference type="EMBL" id="PPU80101.1"/>
    </source>
</evidence>
<keyword evidence="1" id="KW-0812">Transmembrane</keyword>
<accession>A0A2P5YZ29</accession>
<proteinExistence type="predicted"/>
<gene>
    <name evidence="2" type="ORF">XsacCFBP4641_19165</name>
</gene>
<dbReference type="AlphaFoldDB" id="A0A2P5YZ29"/>
<organism evidence="2 3">
    <name type="scientific">Xanthomonas sacchari</name>
    <dbReference type="NCBI Taxonomy" id="56458"/>
    <lineage>
        <taxon>Bacteria</taxon>
        <taxon>Pseudomonadati</taxon>
        <taxon>Pseudomonadota</taxon>
        <taxon>Gammaproteobacteria</taxon>
        <taxon>Lysobacterales</taxon>
        <taxon>Lysobacteraceae</taxon>
        <taxon>Xanthomonas</taxon>
    </lineage>
</organism>
<reference evidence="2 3" key="1">
    <citation type="submission" date="2016-08" db="EMBL/GenBank/DDBJ databases">
        <authorList>
            <person name="Seilhamer J.J."/>
        </authorList>
    </citation>
    <scope>NUCLEOTIDE SEQUENCE [LARGE SCALE GENOMIC DNA]</scope>
    <source>
        <strain evidence="2 3">CFBP4641</strain>
    </source>
</reference>
<name>A0A2P5YZ29_9XANT</name>
<evidence type="ECO:0000256" key="1">
    <source>
        <dbReference type="SAM" id="Phobius"/>
    </source>
</evidence>
<dbReference type="GeneID" id="93877017"/>
<evidence type="ECO:0000313" key="3">
    <source>
        <dbReference type="Proteomes" id="UP000247346"/>
    </source>
</evidence>
<dbReference type="EMBL" id="MDEK01000022">
    <property type="protein sequence ID" value="PPU80101.1"/>
    <property type="molecule type" value="Genomic_DNA"/>
</dbReference>
<dbReference type="RefSeq" id="WP_010340824.1">
    <property type="nucleotide sequence ID" value="NZ_CP132343.1"/>
</dbReference>
<comment type="caution">
    <text evidence="2">The sequence shown here is derived from an EMBL/GenBank/DDBJ whole genome shotgun (WGS) entry which is preliminary data.</text>
</comment>
<sequence>MHRRIQALGAATIVACVAGFMLVGYSPMPCACETPWQLVYAASGLPSDRPYRTYDAEQLQRGLDRHLAGSTVVGSSDYFFDACQETAPRRRRCVIATEESLLRKSGYVIEMDTDAEGRLERTHVTTYSAWR</sequence>
<dbReference type="OrthoDB" id="6000785at2"/>
<feature type="transmembrane region" description="Helical" evidence="1">
    <location>
        <begin position="7"/>
        <end position="25"/>
    </location>
</feature>